<organism evidence="2 3">
    <name type="scientific">Larkinella insperata</name>
    <dbReference type="NCBI Taxonomy" id="332158"/>
    <lineage>
        <taxon>Bacteria</taxon>
        <taxon>Pseudomonadati</taxon>
        <taxon>Bacteroidota</taxon>
        <taxon>Cytophagia</taxon>
        <taxon>Cytophagales</taxon>
        <taxon>Spirosomataceae</taxon>
        <taxon>Larkinella</taxon>
    </lineage>
</organism>
<protein>
    <recommendedName>
        <fullName evidence="4">Lipoprotein</fullName>
    </recommendedName>
</protein>
<evidence type="ECO:0008006" key="4">
    <source>
        <dbReference type="Google" id="ProtNLM"/>
    </source>
</evidence>
<dbReference type="EMBL" id="JBHTLP010000002">
    <property type="protein sequence ID" value="MFD1140110.1"/>
    <property type="molecule type" value="Genomic_DNA"/>
</dbReference>
<reference evidence="3" key="1">
    <citation type="journal article" date="2019" name="Int. J. Syst. Evol. Microbiol.">
        <title>The Global Catalogue of Microorganisms (GCM) 10K type strain sequencing project: providing services to taxonomists for standard genome sequencing and annotation.</title>
        <authorList>
            <consortium name="The Broad Institute Genomics Platform"/>
            <consortium name="The Broad Institute Genome Sequencing Center for Infectious Disease"/>
            <person name="Wu L."/>
            <person name="Ma J."/>
        </authorList>
    </citation>
    <scope>NUCLEOTIDE SEQUENCE [LARGE SCALE GENOMIC DNA]</scope>
    <source>
        <strain evidence="3">CCUG 55608</strain>
    </source>
</reference>
<name>A0ABW3Q9R6_9BACT</name>
<gene>
    <name evidence="2" type="ORF">ACFQ4C_03285</name>
</gene>
<dbReference type="RefSeq" id="WP_265989894.1">
    <property type="nucleotide sequence ID" value="NZ_CP110973.1"/>
</dbReference>
<evidence type="ECO:0000313" key="3">
    <source>
        <dbReference type="Proteomes" id="UP001597116"/>
    </source>
</evidence>
<feature type="region of interest" description="Disordered" evidence="1">
    <location>
        <begin position="89"/>
        <end position="112"/>
    </location>
</feature>
<proteinExistence type="predicted"/>
<dbReference type="PROSITE" id="PS51257">
    <property type="entry name" value="PROKAR_LIPOPROTEIN"/>
    <property type="match status" value="1"/>
</dbReference>
<evidence type="ECO:0000313" key="2">
    <source>
        <dbReference type="EMBL" id="MFD1140110.1"/>
    </source>
</evidence>
<feature type="compositionally biased region" description="Basic and acidic residues" evidence="1">
    <location>
        <begin position="95"/>
        <end position="112"/>
    </location>
</feature>
<feature type="compositionally biased region" description="Basic and acidic residues" evidence="1">
    <location>
        <begin position="124"/>
        <end position="134"/>
    </location>
</feature>
<accession>A0ABW3Q9R6</accession>
<feature type="region of interest" description="Disordered" evidence="1">
    <location>
        <begin position="124"/>
        <end position="153"/>
    </location>
</feature>
<evidence type="ECO:0000256" key="1">
    <source>
        <dbReference type="SAM" id="MobiDB-lite"/>
    </source>
</evidence>
<keyword evidence="3" id="KW-1185">Reference proteome</keyword>
<sequence>MFRVLLLISCAATVLTACSSNDKKDPLLEEAAQYHNEATQIQKMVEPQIEQIDSLKTRLANQPQPAAKATIVRLDSLKKAFEDWEANRVEVPGMPHEHHHEHGKHEHHHHTDATLKDLPADQMRDLQREARDQIRQIQQRTEASLKPVESLGQ</sequence>
<comment type="caution">
    <text evidence="2">The sequence shown here is derived from an EMBL/GenBank/DDBJ whole genome shotgun (WGS) entry which is preliminary data.</text>
</comment>
<dbReference type="Proteomes" id="UP001597116">
    <property type="component" value="Unassembled WGS sequence"/>
</dbReference>